<protein>
    <submittedName>
        <fullName evidence="1">Uncharacterized protein</fullName>
    </submittedName>
</protein>
<organism evidence="1">
    <name type="scientific">bioreactor metagenome</name>
    <dbReference type="NCBI Taxonomy" id="1076179"/>
    <lineage>
        <taxon>unclassified sequences</taxon>
        <taxon>metagenomes</taxon>
        <taxon>ecological metagenomes</taxon>
    </lineage>
</organism>
<evidence type="ECO:0000313" key="1">
    <source>
        <dbReference type="EMBL" id="MPM46826.1"/>
    </source>
</evidence>
<name>A0A645A1N7_9ZZZZ</name>
<comment type="caution">
    <text evidence="1">The sequence shown here is derived from an EMBL/GenBank/DDBJ whole genome shotgun (WGS) entry which is preliminary data.</text>
</comment>
<accession>A0A645A1N7</accession>
<sequence length="151" mass="16176">MQIIGAALVVLGALEIRQHIGPAPTRIALLGPVVVVLGLAARIDHGVDRAGAAQHLAARLVAPASAQARLRRGGELPVVRAGLGHGRQPRRAMDEHAAVRPARLDEADADLWILAQTPRQYRARRACPNHDVVEHVTAVSYVVSLFVPICR</sequence>
<dbReference type="EMBL" id="VSSQ01011435">
    <property type="protein sequence ID" value="MPM46826.1"/>
    <property type="molecule type" value="Genomic_DNA"/>
</dbReference>
<reference evidence="1" key="1">
    <citation type="submission" date="2019-08" db="EMBL/GenBank/DDBJ databases">
        <authorList>
            <person name="Kucharzyk K."/>
            <person name="Murdoch R.W."/>
            <person name="Higgins S."/>
            <person name="Loffler F."/>
        </authorList>
    </citation>
    <scope>NUCLEOTIDE SEQUENCE</scope>
</reference>
<gene>
    <name evidence="1" type="ORF">SDC9_93533</name>
</gene>
<dbReference type="AlphaFoldDB" id="A0A645A1N7"/>
<proteinExistence type="predicted"/>